<evidence type="ECO:0000313" key="5">
    <source>
        <dbReference type="Ensembl" id="ENSSRHP00000002218.1"/>
    </source>
</evidence>
<dbReference type="PROSITE" id="PS50011">
    <property type="entry name" value="PROTEIN_KINASE_DOM"/>
    <property type="match status" value="1"/>
</dbReference>
<reference evidence="5" key="2">
    <citation type="submission" date="2025-09" db="UniProtKB">
        <authorList>
            <consortium name="Ensembl"/>
        </authorList>
    </citation>
    <scope>IDENTIFICATION</scope>
</reference>
<dbReference type="GO" id="GO:0007169">
    <property type="term" value="P:cell surface receptor protein tyrosine kinase signaling pathway"/>
    <property type="evidence" value="ECO:0007669"/>
    <property type="project" value="TreeGrafter"/>
</dbReference>
<dbReference type="InterPro" id="IPR001245">
    <property type="entry name" value="Ser-Thr/Tyr_kinase_cat_dom"/>
</dbReference>
<keyword evidence="6" id="KW-1185">Reference proteome</keyword>
<dbReference type="InterPro" id="IPR000719">
    <property type="entry name" value="Prot_kinase_dom"/>
</dbReference>
<dbReference type="GO" id="GO:0043235">
    <property type="term" value="C:receptor complex"/>
    <property type="evidence" value="ECO:0007669"/>
    <property type="project" value="TreeGrafter"/>
</dbReference>
<dbReference type="GO" id="GO:0005886">
    <property type="term" value="C:plasma membrane"/>
    <property type="evidence" value="ECO:0007669"/>
    <property type="project" value="TreeGrafter"/>
</dbReference>
<keyword evidence="2" id="KW-0547">Nucleotide-binding</keyword>
<dbReference type="GO" id="GO:0012505">
    <property type="term" value="C:endomembrane system"/>
    <property type="evidence" value="ECO:0007669"/>
    <property type="project" value="UniProtKB-SubCell"/>
</dbReference>
<dbReference type="AlphaFoldDB" id="A0A673FQV0"/>
<evidence type="ECO:0000313" key="6">
    <source>
        <dbReference type="Proteomes" id="UP000472270"/>
    </source>
</evidence>
<proteinExistence type="predicted"/>
<evidence type="ECO:0000256" key="2">
    <source>
        <dbReference type="ARBA" id="ARBA00022741"/>
    </source>
</evidence>
<dbReference type="InterPro" id="IPR011009">
    <property type="entry name" value="Kinase-like_dom_sf"/>
</dbReference>
<dbReference type="Pfam" id="PF07714">
    <property type="entry name" value="PK_Tyr_Ser-Thr"/>
    <property type="match status" value="1"/>
</dbReference>
<dbReference type="Gene3D" id="1.10.510.10">
    <property type="entry name" value="Transferase(Phosphotransferase) domain 1"/>
    <property type="match status" value="1"/>
</dbReference>
<dbReference type="GO" id="GO:0005524">
    <property type="term" value="F:ATP binding"/>
    <property type="evidence" value="ECO:0007669"/>
    <property type="project" value="UniProtKB-KW"/>
</dbReference>
<evidence type="ECO:0000259" key="4">
    <source>
        <dbReference type="PROSITE" id="PS50011"/>
    </source>
</evidence>
<dbReference type="InterPro" id="IPR050122">
    <property type="entry name" value="RTK"/>
</dbReference>
<comment type="subcellular location">
    <subcellularLocation>
        <location evidence="1">Endomembrane system</location>
    </subcellularLocation>
</comment>
<dbReference type="PRINTS" id="PR00109">
    <property type="entry name" value="TYRKINASE"/>
</dbReference>
<gene>
    <name evidence="5" type="primary">LOC107739618</name>
</gene>
<keyword evidence="3" id="KW-0067">ATP-binding</keyword>
<dbReference type="PANTHER" id="PTHR24416:SF631">
    <property type="entry name" value="SERINE_THREONINE_TYROSINE KINASE 1"/>
    <property type="match status" value="1"/>
</dbReference>
<evidence type="ECO:0000256" key="3">
    <source>
        <dbReference type="ARBA" id="ARBA00022840"/>
    </source>
</evidence>
<dbReference type="PANTHER" id="PTHR24416">
    <property type="entry name" value="TYROSINE-PROTEIN KINASE RECEPTOR"/>
    <property type="match status" value="1"/>
</dbReference>
<name>A0A673FQV0_9TELE</name>
<feature type="domain" description="Protein kinase" evidence="4">
    <location>
        <begin position="2"/>
        <end position="287"/>
    </location>
</feature>
<dbReference type="Ensembl" id="ENSSRHT00000002307.1">
    <property type="protein sequence ID" value="ENSSRHP00000002218.1"/>
    <property type="gene ID" value="ENSSRHG00000001550.1"/>
</dbReference>
<protein>
    <submittedName>
        <fullName evidence="5">Tyrosine-protein kinase STYK1-like</fullName>
    </submittedName>
</protein>
<sequence length="313" mass="35993">MFLKLRVCNQEVAGLILERMSYKTSPFVANRLTDLTFFYFSPHTESASARECQSFLGFAHFFSELGPHPSLPRLLGVVTVQTPLMIAVEELEHRDLLSFLWRCRQVHDLNLTFVLTDYHILFLTQPVLKSQEYLHSKNYIHGNVKARSVLVGRDLSVKLWGLGPAYRRKTSAGSIEYVGDMEMRKWQAPEALARQPLQQSSDIWSFGILLYEMVTLGEPPFPNIIASELLQHLQRVNTIKRPPNCSNTLYSIIKSCCQWKPMDRVSLAELIRKLQSKERSTNDQAVLRVSEPFDMEKYMREAGYGESLNYAVL</sequence>
<dbReference type="SUPFAM" id="SSF56112">
    <property type="entry name" value="Protein kinase-like (PK-like)"/>
    <property type="match status" value="1"/>
</dbReference>
<evidence type="ECO:0000256" key="1">
    <source>
        <dbReference type="ARBA" id="ARBA00004308"/>
    </source>
</evidence>
<organism evidence="5 6">
    <name type="scientific">Sinocyclocheilus rhinocerous</name>
    <dbReference type="NCBI Taxonomy" id="307959"/>
    <lineage>
        <taxon>Eukaryota</taxon>
        <taxon>Metazoa</taxon>
        <taxon>Chordata</taxon>
        <taxon>Craniata</taxon>
        <taxon>Vertebrata</taxon>
        <taxon>Euteleostomi</taxon>
        <taxon>Actinopterygii</taxon>
        <taxon>Neopterygii</taxon>
        <taxon>Teleostei</taxon>
        <taxon>Ostariophysi</taxon>
        <taxon>Cypriniformes</taxon>
        <taxon>Cyprinidae</taxon>
        <taxon>Cyprininae</taxon>
        <taxon>Sinocyclocheilus</taxon>
    </lineage>
</organism>
<dbReference type="GO" id="GO:0004714">
    <property type="term" value="F:transmembrane receptor protein tyrosine kinase activity"/>
    <property type="evidence" value="ECO:0007669"/>
    <property type="project" value="TreeGrafter"/>
</dbReference>
<dbReference type="Proteomes" id="UP000472270">
    <property type="component" value="Unassembled WGS sequence"/>
</dbReference>
<accession>A0A673FQV0</accession>
<reference evidence="5" key="1">
    <citation type="submission" date="2025-08" db="UniProtKB">
        <authorList>
            <consortium name="Ensembl"/>
        </authorList>
    </citation>
    <scope>IDENTIFICATION</scope>
</reference>